<feature type="compositionally biased region" description="Polar residues" evidence="4">
    <location>
        <begin position="684"/>
        <end position="699"/>
    </location>
</feature>
<dbReference type="HOGENOM" id="CLU_010453_0_0_1"/>
<accession>A0A072PCJ4</accession>
<evidence type="ECO:0000313" key="7">
    <source>
        <dbReference type="Proteomes" id="UP000027920"/>
    </source>
</evidence>
<dbReference type="RefSeq" id="XP_013260374.1">
    <property type="nucleotide sequence ID" value="XM_013404920.1"/>
</dbReference>
<feature type="compositionally biased region" description="Polar residues" evidence="4">
    <location>
        <begin position="510"/>
        <end position="521"/>
    </location>
</feature>
<name>A0A072PCJ4_9EURO</name>
<feature type="compositionally biased region" description="Low complexity" evidence="4">
    <location>
        <begin position="649"/>
        <end position="676"/>
    </location>
</feature>
<keyword evidence="2" id="KW-0804">Transcription</keyword>
<keyword evidence="3" id="KW-0539">Nucleus</keyword>
<feature type="compositionally biased region" description="Polar residues" evidence="4">
    <location>
        <begin position="110"/>
        <end position="128"/>
    </location>
</feature>
<dbReference type="GO" id="GO:0030154">
    <property type="term" value="P:cell differentiation"/>
    <property type="evidence" value="ECO:0007669"/>
    <property type="project" value="TreeGrafter"/>
</dbReference>
<dbReference type="GO" id="GO:0000122">
    <property type="term" value="P:negative regulation of transcription by RNA polymerase II"/>
    <property type="evidence" value="ECO:0007669"/>
    <property type="project" value="TreeGrafter"/>
</dbReference>
<feature type="region of interest" description="Disordered" evidence="4">
    <location>
        <begin position="180"/>
        <end position="215"/>
    </location>
</feature>
<dbReference type="Proteomes" id="UP000027920">
    <property type="component" value="Unassembled WGS sequence"/>
</dbReference>
<evidence type="ECO:0000256" key="4">
    <source>
        <dbReference type="SAM" id="MobiDB-lite"/>
    </source>
</evidence>
<reference evidence="6 7" key="1">
    <citation type="submission" date="2013-03" db="EMBL/GenBank/DDBJ databases">
        <title>The Genome Sequence of Exophiala aquamarina CBS 119918.</title>
        <authorList>
            <consortium name="The Broad Institute Genomics Platform"/>
            <person name="Cuomo C."/>
            <person name="de Hoog S."/>
            <person name="Gorbushina A."/>
            <person name="Walker B."/>
            <person name="Young S.K."/>
            <person name="Zeng Q."/>
            <person name="Gargeya S."/>
            <person name="Fitzgerald M."/>
            <person name="Haas B."/>
            <person name="Abouelleil A."/>
            <person name="Allen A.W."/>
            <person name="Alvarado L."/>
            <person name="Arachchi H.M."/>
            <person name="Berlin A.M."/>
            <person name="Chapman S.B."/>
            <person name="Gainer-Dewar J."/>
            <person name="Goldberg J."/>
            <person name="Griggs A."/>
            <person name="Gujja S."/>
            <person name="Hansen M."/>
            <person name="Howarth C."/>
            <person name="Imamovic A."/>
            <person name="Ireland A."/>
            <person name="Larimer J."/>
            <person name="McCowan C."/>
            <person name="Murphy C."/>
            <person name="Pearson M."/>
            <person name="Poon T.W."/>
            <person name="Priest M."/>
            <person name="Roberts A."/>
            <person name="Saif S."/>
            <person name="Shea T."/>
            <person name="Sisk P."/>
            <person name="Sykes S."/>
            <person name="Wortman J."/>
            <person name="Nusbaum C."/>
            <person name="Birren B."/>
        </authorList>
    </citation>
    <scope>NUCLEOTIDE SEQUENCE [LARGE SCALE GENOMIC DNA]</scope>
    <source>
        <strain evidence="6 7">CBS 119918</strain>
    </source>
</reference>
<dbReference type="SMART" id="SM00398">
    <property type="entry name" value="HMG"/>
    <property type="match status" value="1"/>
</dbReference>
<protein>
    <recommendedName>
        <fullName evidence="5">HMG box domain-containing protein</fullName>
    </recommendedName>
</protein>
<dbReference type="InterPro" id="IPR009071">
    <property type="entry name" value="HMG_box_dom"/>
</dbReference>
<feature type="compositionally biased region" description="Low complexity" evidence="4">
    <location>
        <begin position="712"/>
        <end position="725"/>
    </location>
</feature>
<proteinExistence type="predicted"/>
<feature type="region of interest" description="Disordered" evidence="4">
    <location>
        <begin position="488"/>
        <end position="581"/>
    </location>
</feature>
<dbReference type="InterPro" id="IPR050140">
    <property type="entry name" value="SRY-related_HMG-box_TF-like"/>
</dbReference>
<dbReference type="EMBL" id="AMGV01000004">
    <property type="protein sequence ID" value="KEF57784.1"/>
    <property type="molecule type" value="Genomic_DNA"/>
</dbReference>
<evidence type="ECO:0000313" key="6">
    <source>
        <dbReference type="EMBL" id="KEF57784.1"/>
    </source>
</evidence>
<dbReference type="GeneID" id="25280627"/>
<dbReference type="PROSITE" id="PS50118">
    <property type="entry name" value="HMG_BOX_2"/>
    <property type="match status" value="1"/>
</dbReference>
<keyword evidence="1 3" id="KW-0238">DNA-binding</keyword>
<evidence type="ECO:0000256" key="3">
    <source>
        <dbReference type="PROSITE-ProRule" id="PRU00267"/>
    </source>
</evidence>
<sequence>MYVCVHQTLKSRDHETHQQSSIIAQNPGIPNPEVSKIIGEQWRHLSTKAKEEWNMLAEAEKARHQEQYPGYRYHPRRSGRVSNQPSASGPSSAESQEPCAKCGGKPILNSAYSTQLPNPKSTQQSMATQIPGKRGYVVSGPHGQIIHGQPTVSPEHLAQQKSFVEAYPFSRVDPRLIYAVPPTAQRAPPSDSQDPKRRRYNNNGVYVPAGQPYPEPTYSYPHSPMNNAYTRGEAMQQLHAQQLPAQRIHGMQPTKAAIMSPPRGVYPHPPQLQPVRPPHPHQRARSTVALPPIETVLSHAPIKASSTSSQRSGVEAMIMSIPVLNKIKVLSQISGPLPTPGLTSPKPQVRGAIIAIEGMDASSVNSITISLADQLGREGNFAVKTFDGPDPYTLVREARSGVHGRGGNITTESYLKMLSEWHKTSKEIVEYITTRPQGQAGDKDTPIALDSPFMERTTTHSNGEADVPLSAISPKTIYKAAELSIASPPSIKGRSQSTPGERPIADAANLTVNKDSNNPTSMAGPLMFPRPVNSSRIPPMPTPAHSAAIVPEREAETPPQETQGPQADSDKGNENAPVSAANNSNSVIPIALVPHFQLTTVDASSISMPISDGFSPPAHWQWFATLWRGSVGPDVTIVIKSTEEDTGDGASTVAAATRTAAAAEAEAAGDGGATDTNTRPAGPSTMSTATGSAKPSAASQFPGAASTRQRTSGSTASVSNAPSSSGVEIRLNDYRAVIVKTGIFSTANSAEGSGNAKQVSPKELEYWEKAKRRIGFEVEEFLRK</sequence>
<feature type="compositionally biased region" description="Polar residues" evidence="4">
    <location>
        <begin position="80"/>
        <end position="95"/>
    </location>
</feature>
<comment type="caution">
    <text evidence="6">The sequence shown here is derived from an EMBL/GenBank/DDBJ whole genome shotgun (WGS) entry which is preliminary data.</text>
</comment>
<dbReference type="Pfam" id="PF00505">
    <property type="entry name" value="HMG_box"/>
    <property type="match status" value="1"/>
</dbReference>
<feature type="DNA-binding region" description="HMG box" evidence="3">
    <location>
        <begin position="1"/>
        <end position="72"/>
    </location>
</feature>
<evidence type="ECO:0000259" key="5">
    <source>
        <dbReference type="PROSITE" id="PS50118"/>
    </source>
</evidence>
<dbReference type="SUPFAM" id="SSF47095">
    <property type="entry name" value="HMG-box"/>
    <property type="match status" value="1"/>
</dbReference>
<dbReference type="AlphaFoldDB" id="A0A072PCJ4"/>
<dbReference type="OrthoDB" id="6247875at2759"/>
<keyword evidence="7" id="KW-1185">Reference proteome</keyword>
<dbReference type="CDD" id="cd01389">
    <property type="entry name" value="HMG-box_ROX1-like"/>
    <property type="match status" value="1"/>
</dbReference>
<dbReference type="PANTHER" id="PTHR10270:SF161">
    <property type="entry name" value="SEX-DETERMINING REGION Y PROTEIN"/>
    <property type="match status" value="1"/>
</dbReference>
<feature type="region of interest" description="Disordered" evidence="4">
    <location>
        <begin position="642"/>
        <end position="725"/>
    </location>
</feature>
<dbReference type="VEuPathDB" id="FungiDB:A1O9_05704"/>
<feature type="region of interest" description="Disordered" evidence="4">
    <location>
        <begin position="61"/>
        <end position="147"/>
    </location>
</feature>
<dbReference type="GO" id="GO:0001228">
    <property type="term" value="F:DNA-binding transcription activator activity, RNA polymerase II-specific"/>
    <property type="evidence" value="ECO:0007669"/>
    <property type="project" value="TreeGrafter"/>
</dbReference>
<dbReference type="Gene3D" id="1.10.30.10">
    <property type="entry name" value="High mobility group box domain"/>
    <property type="match status" value="1"/>
</dbReference>
<dbReference type="PANTHER" id="PTHR10270">
    <property type="entry name" value="SOX TRANSCRIPTION FACTOR"/>
    <property type="match status" value="1"/>
</dbReference>
<evidence type="ECO:0000256" key="1">
    <source>
        <dbReference type="ARBA" id="ARBA00023125"/>
    </source>
</evidence>
<evidence type="ECO:0000256" key="2">
    <source>
        <dbReference type="ARBA" id="ARBA00023163"/>
    </source>
</evidence>
<dbReference type="InterPro" id="IPR036910">
    <property type="entry name" value="HMG_box_dom_sf"/>
</dbReference>
<dbReference type="GO" id="GO:0005634">
    <property type="term" value="C:nucleus"/>
    <property type="evidence" value="ECO:0007669"/>
    <property type="project" value="UniProtKB-UniRule"/>
</dbReference>
<feature type="domain" description="HMG box" evidence="5">
    <location>
        <begin position="1"/>
        <end position="72"/>
    </location>
</feature>
<dbReference type="STRING" id="1182545.A0A072PCJ4"/>
<dbReference type="GO" id="GO:0000978">
    <property type="term" value="F:RNA polymerase II cis-regulatory region sequence-specific DNA binding"/>
    <property type="evidence" value="ECO:0007669"/>
    <property type="project" value="TreeGrafter"/>
</dbReference>
<gene>
    <name evidence="6" type="ORF">A1O9_05704</name>
</gene>
<organism evidence="6 7">
    <name type="scientific">Exophiala aquamarina CBS 119918</name>
    <dbReference type="NCBI Taxonomy" id="1182545"/>
    <lineage>
        <taxon>Eukaryota</taxon>
        <taxon>Fungi</taxon>
        <taxon>Dikarya</taxon>
        <taxon>Ascomycota</taxon>
        <taxon>Pezizomycotina</taxon>
        <taxon>Eurotiomycetes</taxon>
        <taxon>Chaetothyriomycetidae</taxon>
        <taxon>Chaetothyriales</taxon>
        <taxon>Herpotrichiellaceae</taxon>
        <taxon>Exophiala</taxon>
    </lineage>
</organism>